<comment type="caution">
    <text evidence="1">The sequence shown here is derived from an EMBL/GenBank/DDBJ whole genome shotgun (WGS) entry which is preliminary data.</text>
</comment>
<gene>
    <name evidence="1" type="ORF">S01H1_59706</name>
</gene>
<dbReference type="EMBL" id="BARS01039065">
    <property type="protein sequence ID" value="GAG15193.1"/>
    <property type="molecule type" value="Genomic_DNA"/>
</dbReference>
<protein>
    <recommendedName>
        <fullName evidence="2">DUF5655 domain-containing protein</fullName>
    </recommendedName>
</protein>
<dbReference type="AlphaFoldDB" id="X0VRV2"/>
<evidence type="ECO:0008006" key="2">
    <source>
        <dbReference type="Google" id="ProtNLM"/>
    </source>
</evidence>
<sequence>MAREFKGDLLSAVTWLIYKEIEIKCIELTLYKHDGDLFIAPTTILPTPDISENIVRVKQKDELVKQERQAVTRQKWLGNMEDHYNNLQPPLGEYLARLVSELKIEPSGMSGSGFHLFHGDKKIMITTWQRSKIEIRFSRTKKEDLERLLKDLGITSLVIKEKSDIESYGLANPTPAIDYKEEFGNFNDVITFCKVWLGTG</sequence>
<evidence type="ECO:0000313" key="1">
    <source>
        <dbReference type="EMBL" id="GAG15193.1"/>
    </source>
</evidence>
<reference evidence="1" key="1">
    <citation type="journal article" date="2014" name="Front. Microbiol.">
        <title>High frequency of phylogenetically diverse reductive dehalogenase-homologous genes in deep subseafloor sedimentary metagenomes.</title>
        <authorList>
            <person name="Kawai M."/>
            <person name="Futagami T."/>
            <person name="Toyoda A."/>
            <person name="Takaki Y."/>
            <person name="Nishi S."/>
            <person name="Hori S."/>
            <person name="Arai W."/>
            <person name="Tsubouchi T."/>
            <person name="Morono Y."/>
            <person name="Uchiyama I."/>
            <person name="Ito T."/>
            <person name="Fujiyama A."/>
            <person name="Inagaki F."/>
            <person name="Takami H."/>
        </authorList>
    </citation>
    <scope>NUCLEOTIDE SEQUENCE</scope>
    <source>
        <strain evidence="1">Expedition CK06-06</strain>
    </source>
</reference>
<accession>X0VRV2</accession>
<organism evidence="1">
    <name type="scientific">marine sediment metagenome</name>
    <dbReference type="NCBI Taxonomy" id="412755"/>
    <lineage>
        <taxon>unclassified sequences</taxon>
        <taxon>metagenomes</taxon>
        <taxon>ecological metagenomes</taxon>
    </lineage>
</organism>
<name>X0VRV2_9ZZZZ</name>
<proteinExistence type="predicted"/>